<dbReference type="CDD" id="cd14066">
    <property type="entry name" value="STKc_IRAK"/>
    <property type="match status" value="1"/>
</dbReference>
<dbReference type="CDD" id="cd09272">
    <property type="entry name" value="RNase_HI_RT_Ty1"/>
    <property type="match status" value="1"/>
</dbReference>
<dbReference type="Pfam" id="PF00078">
    <property type="entry name" value="RVT_1"/>
    <property type="match status" value="1"/>
</dbReference>
<protein>
    <submittedName>
        <fullName evidence="22">MULE transposase domain</fullName>
    </submittedName>
</protein>
<organism evidence="22 23">
    <name type="scientific">Arabidopsis thaliana x Arabidopsis arenosa</name>
    <dbReference type="NCBI Taxonomy" id="1240361"/>
    <lineage>
        <taxon>Eukaryota</taxon>
        <taxon>Viridiplantae</taxon>
        <taxon>Streptophyta</taxon>
        <taxon>Embryophyta</taxon>
        <taxon>Tracheophyta</taxon>
        <taxon>Spermatophyta</taxon>
        <taxon>Magnoliopsida</taxon>
        <taxon>eudicotyledons</taxon>
        <taxon>Gunneridae</taxon>
        <taxon>Pentapetalae</taxon>
        <taxon>rosids</taxon>
        <taxon>malvids</taxon>
        <taxon>Brassicales</taxon>
        <taxon>Brassicaceae</taxon>
        <taxon>Camelineae</taxon>
        <taxon>Arabidopsis</taxon>
    </lineage>
</organism>
<keyword evidence="9" id="KW-0547">Nucleotide-binding</keyword>
<reference evidence="22 23" key="1">
    <citation type="submission" date="2020-12" db="EMBL/GenBank/DDBJ databases">
        <title>Concerted genomic and epigenomic changes stabilize Arabidopsis allopolyploids.</title>
        <authorList>
            <person name="Chen Z."/>
        </authorList>
    </citation>
    <scope>NUCLEOTIDE SEQUENCE [LARGE SCALE GENOMIC DNA]</scope>
    <source>
        <strain evidence="22">Allo738</strain>
        <tissue evidence="22">Leaf</tissue>
    </source>
</reference>
<evidence type="ECO:0000313" key="23">
    <source>
        <dbReference type="Proteomes" id="UP000694240"/>
    </source>
</evidence>
<evidence type="ECO:0000256" key="18">
    <source>
        <dbReference type="SAM" id="SignalP"/>
    </source>
</evidence>
<comment type="subcellular location">
    <subcellularLocation>
        <location evidence="1">Membrane</location>
        <topology evidence="1">Single-pass membrane protein</topology>
    </subcellularLocation>
</comment>
<keyword evidence="15" id="KW-0862">Zinc</keyword>
<dbReference type="Pfam" id="PF07714">
    <property type="entry name" value="PK_Tyr_Ser-Thr"/>
    <property type="match status" value="1"/>
</dbReference>
<dbReference type="InterPro" id="IPR000477">
    <property type="entry name" value="RT_dom"/>
</dbReference>
<evidence type="ECO:0000259" key="19">
    <source>
        <dbReference type="PROSITE" id="PS50011"/>
    </source>
</evidence>
<keyword evidence="8" id="KW-0677">Repeat</keyword>
<feature type="compositionally biased region" description="Basic and acidic residues" evidence="16">
    <location>
        <begin position="1750"/>
        <end position="1764"/>
    </location>
</feature>
<dbReference type="InterPro" id="IPR001611">
    <property type="entry name" value="Leu-rich_rpt"/>
</dbReference>
<keyword evidence="11" id="KW-0067">ATP-binding</keyword>
<evidence type="ECO:0000259" key="20">
    <source>
        <dbReference type="PROSITE" id="PS50158"/>
    </source>
</evidence>
<dbReference type="Pfam" id="PF00560">
    <property type="entry name" value="LRR_1"/>
    <property type="match status" value="1"/>
</dbReference>
<feature type="domain" description="Reverse transcriptase" evidence="21">
    <location>
        <begin position="2606"/>
        <end position="2795"/>
    </location>
</feature>
<dbReference type="Proteomes" id="UP000694240">
    <property type="component" value="Chromosome 3"/>
</dbReference>
<dbReference type="InterPro" id="IPR001245">
    <property type="entry name" value="Ser-Thr/Tyr_kinase_cat_dom"/>
</dbReference>
<evidence type="ECO:0000256" key="9">
    <source>
        <dbReference type="ARBA" id="ARBA00022741"/>
    </source>
</evidence>
<feature type="compositionally biased region" description="Basic and acidic residues" evidence="16">
    <location>
        <begin position="294"/>
        <end position="314"/>
    </location>
</feature>
<dbReference type="Pfam" id="PF10551">
    <property type="entry name" value="MULE"/>
    <property type="match status" value="1"/>
</dbReference>
<dbReference type="CDD" id="cd00303">
    <property type="entry name" value="retropepsin_like"/>
    <property type="match status" value="1"/>
</dbReference>
<dbReference type="GO" id="GO:0005524">
    <property type="term" value="F:ATP binding"/>
    <property type="evidence" value="ECO:0007669"/>
    <property type="project" value="UniProtKB-KW"/>
</dbReference>
<keyword evidence="3" id="KW-0597">Phosphoprotein</keyword>
<evidence type="ECO:0000313" key="22">
    <source>
        <dbReference type="EMBL" id="KAG7627214.1"/>
    </source>
</evidence>
<evidence type="ECO:0000256" key="13">
    <source>
        <dbReference type="ARBA" id="ARBA00023136"/>
    </source>
</evidence>
<proteinExistence type="inferred from homology"/>
<feature type="signal peptide" evidence="18">
    <location>
        <begin position="1"/>
        <end position="19"/>
    </location>
</feature>
<keyword evidence="4" id="KW-0433">Leucine-rich repeat</keyword>
<feature type="compositionally biased region" description="Gly residues" evidence="16">
    <location>
        <begin position="328"/>
        <end position="338"/>
    </location>
</feature>
<feature type="region of interest" description="Disordered" evidence="16">
    <location>
        <begin position="1741"/>
        <end position="1765"/>
    </location>
</feature>
<dbReference type="FunFam" id="1.10.510.10:FF:000480">
    <property type="entry name" value="Pollen receptor-like kinase 1"/>
    <property type="match status" value="1"/>
</dbReference>
<evidence type="ECO:0000259" key="21">
    <source>
        <dbReference type="PROSITE" id="PS50878"/>
    </source>
</evidence>
<comment type="similarity">
    <text evidence="2">Belongs to the protein kinase superfamily. Ser/Thr protein kinase family.</text>
</comment>
<feature type="domain" description="CCHC-type" evidence="20">
    <location>
        <begin position="939"/>
        <end position="954"/>
    </location>
</feature>
<evidence type="ECO:0000256" key="3">
    <source>
        <dbReference type="ARBA" id="ARBA00022553"/>
    </source>
</evidence>
<feature type="transmembrane region" description="Helical" evidence="17">
    <location>
        <begin position="251"/>
        <end position="272"/>
    </location>
</feature>
<feature type="domain" description="Protein kinase" evidence="19">
    <location>
        <begin position="358"/>
        <end position="639"/>
    </location>
</feature>
<evidence type="ECO:0000256" key="6">
    <source>
        <dbReference type="ARBA" id="ARBA00022692"/>
    </source>
</evidence>
<keyword evidence="15" id="KW-0863">Zinc-finger</keyword>
<comment type="caution">
    <text evidence="22">The sequence shown here is derived from an EMBL/GenBank/DDBJ whole genome shotgun (WGS) entry which is preliminary data.</text>
</comment>
<dbReference type="GO" id="GO:0003676">
    <property type="term" value="F:nucleic acid binding"/>
    <property type="evidence" value="ECO:0007669"/>
    <property type="project" value="InterPro"/>
</dbReference>
<dbReference type="InterPro" id="IPR054722">
    <property type="entry name" value="PolX-like_BBD"/>
</dbReference>
<evidence type="ECO:0000256" key="10">
    <source>
        <dbReference type="ARBA" id="ARBA00022777"/>
    </source>
</evidence>
<keyword evidence="6 17" id="KW-0812">Transmembrane</keyword>
<dbReference type="Pfam" id="PF08263">
    <property type="entry name" value="LRRNT_2"/>
    <property type="match status" value="1"/>
</dbReference>
<keyword evidence="10" id="KW-0418">Kinase</keyword>
<dbReference type="EMBL" id="JAEFBK010000003">
    <property type="protein sequence ID" value="KAG7627214.1"/>
    <property type="molecule type" value="Genomic_DNA"/>
</dbReference>
<dbReference type="PANTHER" id="PTHR48007">
    <property type="entry name" value="LEUCINE-RICH REPEAT RECEPTOR-LIKE PROTEIN KINASE PXC1"/>
    <property type="match status" value="1"/>
</dbReference>
<dbReference type="Pfam" id="PF07727">
    <property type="entry name" value="RVT_2"/>
    <property type="match status" value="1"/>
</dbReference>
<evidence type="ECO:0000256" key="1">
    <source>
        <dbReference type="ARBA" id="ARBA00004167"/>
    </source>
</evidence>
<evidence type="ECO:0000256" key="4">
    <source>
        <dbReference type="ARBA" id="ARBA00022614"/>
    </source>
</evidence>
<dbReference type="CDD" id="cd01647">
    <property type="entry name" value="RT_LTR"/>
    <property type="match status" value="1"/>
</dbReference>
<evidence type="ECO:0000256" key="17">
    <source>
        <dbReference type="SAM" id="Phobius"/>
    </source>
</evidence>
<evidence type="ECO:0000256" key="11">
    <source>
        <dbReference type="ARBA" id="ARBA00022840"/>
    </source>
</evidence>
<sequence length="2805" mass="314712">MTAVLFLCFLLICFSFTPSLQNVSESEPLVRFKSSVNITKGDLNSWRTGTDPCNGKWFGIYCQKGQTVSGIHVTRLGLSGTINIEDLKDLPNLRTIRLDNNLLSGPLPPFFKLPGLKSLLLSNNSFSGEIADDFFKETPQLKRVFLDNNRLSGKIPASLMQLAGLEELHMQGNQFTGEIPPLTDGNKVLKSLDLSNNDLEGEIPITISDRKNLEMKFEGNQRLCGLPLNIECDEKPSSTGSGNEKNNTAKAIFMVILFLLIFLFVVAIITRWKKKRQPEFRMLGKDHLSDQESVEVRVPDSIKKPIDSSKKRSNAEGSSKKGSSHNGKGAGGGPGSGMGDIIMVNSEKGSFGLPDLMKAAAEVLGNGSLGSAYKAVMANGLSVVVKRIRDMNKLAREAFDTEMQRFGKLRHPNVLTPLAYHYRREEKLVVSEYMPKSSLLYVLHGDRGVYHSELTWATRLKIIQGVARGMDFLHEEFASYDLPHGNLKSSNVLLSETYEPLISDYAFLPLLQPNNASQALFAFKSPEFVQNQQVSPKSDVYCLGIIVLEVMTGKFPSQYLNTGKGGTDIVEWVQSSIAQHKEEELIDPEIASNTDSIKQMVELLRIGAACIASNPNERQNMKEIVRRIERLGNAIHEIRCPNGSIATSQEDIKSEAVRFFEDFMTRKQVDFEDIPKDQIGDLLEFRCSVSEHDDLVNQFSEEEIQAVLLRWRSTHDPQDIMGEITETSNTALAKVNEGGGGGSSSLKCPMLNSINYTVWSMKMSILLQVHKVWDIIEEPSDNNEKNVMAIALLFQSIPESLTLQSKHLGAERVKEARLQTLMAEFDRIKMKDNETIDEFPGRLSEISSKSASLGETIEEPKLVKKFLKSLPRKKYIHIVAALKQVLDLKKTSFEDITGRLKVYEERITDEEEVQDDQGKLKGRGQGRYNEGRDTSRVVCYRCDKTGHYPLDCPDRLLKLQETQEDEAKSTAEADELMIHEVVYLNEEKVVPSKFDASNGGDNIWYLDNGASNHMTGNRSYFTSLDQSITGKVRFDDDSRIDIKGKGMIEFIDRNGEQRKMVDVYFIPELKSNIISLGQATKAGCDVRMKGEDLTMHDRDGKLLVKAVRSKNRLYKVSMGIKDTMCLYSTTPIDSSRWHARLVHINHETMKSMVKRELVVEITLANFESNVCGSCLLGKQTRQVFPQATMFRATKALELSHGDLCGPITPNTLAGNKYVFVLIDDFTRYMWTIMLKEKNETFGKFKKFKSLVEQVLNFKTEMALKFEMSDLGRVTYYLGIEVCQNKEGITLSQRRYALKILEEAGMAECNLVHTPMEAGLNLSKAPKEKDIDATSDRRNVGCLRYLLHTRPDLSFCVGVLRRYTKLIGYNDSSHNVDEDDGKSTTGHVFYFGGSPISWCSQKQNVVALSSCEAEFMAGTEAAKQAIWLQELIEEIKGSTCERVMILIDNKSAIALSKNPVFHGRSKHIHKRYHFIRECVENELIQVEHVPGEKQKADILTKALGRIKFKEMRDLVGVQDVVQEDFKLKGENVGLSLKEKYIMTMVVRLVRGESRKDEDGCYEHVSALEVFTMTVRLRETDGYNKVVSEVKEMLSMAVTDEVKLSYQWPKWMMGPYWTRANSIYIVDDEDMTLFMAIRADLDEVHLRVKVIHGGVGKSVNYSTSHLDLGGMTAEEISDNYWNSAETRSIWDSALTRLLTRNVGVVNGSASDLQPRVNETVEGPRRINVNAGIRIEEPIDATPLRASVPKPSVDGDKRKASAKEKGKGQVIESTLPLPVLTTGLPSINMFDAAQASAEAEFEAFRRTYFAEMWRGMCATEMTLGGQQMGAAEATAGTKTARTLDYEGDVIFMGRLFKNKDDCCTKLAIHAIRRKFHFIRAIRRKFHFIHAKSCPTMVIAVCVGNTCPWRVYATKLVDSDRFEVRTTILQHTSSVDARGNLYKQASTSNRKANENTKAWRARKIAMDNTMGSAMGSFALIQPYFKLLMATNPNSIPALETETDNLGVICFMYLFFASNASIKGYAYMIKVVVIDGTHLRGRYGGCLVAASTQDANFQCFPLVFGIVNSENDEAWTWFMNKLSDFVPDDPDLIFVSDRHTSIYASEGSELYEEDSYGGVGVENDLSFLKGGYKRMNEMQLAQGEKLESMDILLKTVAATLERMEIRAGKQTDRPDPSQNSPQSVINSAFQQRGSGENNFVLDNRASLLRKIEMPVFDGSQPYEWFSKVERFFRVGRYADHEKLDLVALSLEGDVLKWFNWEVDRCEFCSWVEFRQRLFLCFGKSNEDDPGNRVGPVKSFAPRQATVFPQNKPLLLTSGSTPGGKYTRGYVCPLKELQILTIVDGLELEVLDDEMLVVDTELMEVQEPPACQSLSLNSFLGLHSPRTTKLVGVFGKSRVVILLDSGASHNFITPTVAAKLKLQLYKARGLDGMLGNGVSVHGSSICKAVQFQLSGVDFQSDFIALDLGGVDIILGMQWLVTLGKCEVDWKLQEWWFTYNGKAVHLVGDQLLHTPPLSLRVVEAPLPVVESFSPDDVVTPLVNNTVITHHTQAIALVLQKFALVFKLPVGLPPVQGHEHTITLQPGVHAITVKTYRCPHATKVIMEKMVEDMLAAGIIRPSNNPFSSPVLLVKKKDASWRFCVDYRALNRATILDKFPIPVIDQLLDELHGAVIFSKIDLQAGYHQIREDVIAKTAFHTLEGHYEFLVMPFGLTNAPATFQSQMNKIFSPYLRRFVLVCFDDILVYSRTVEEHAHHLSLVEYLGHIISANGVATETTKTEAMANWHVAVNIKQLRGFLGLTGYYRKFVQGYG</sequence>
<evidence type="ECO:0000256" key="15">
    <source>
        <dbReference type="PROSITE-ProRule" id="PRU00047"/>
    </source>
</evidence>
<keyword evidence="12 17" id="KW-1133">Transmembrane helix</keyword>
<dbReference type="Pfam" id="PF08284">
    <property type="entry name" value="RVP_2"/>
    <property type="match status" value="1"/>
</dbReference>
<dbReference type="GO" id="GO:0004672">
    <property type="term" value="F:protein kinase activity"/>
    <property type="evidence" value="ECO:0007669"/>
    <property type="project" value="InterPro"/>
</dbReference>
<dbReference type="Pfam" id="PF14223">
    <property type="entry name" value="Retrotran_gag_2"/>
    <property type="match status" value="1"/>
</dbReference>
<feature type="region of interest" description="Disordered" evidence="16">
    <location>
        <begin position="294"/>
        <end position="339"/>
    </location>
</feature>
<dbReference type="FunFam" id="3.80.10.10:FF:001009">
    <property type="entry name" value="Pollen receptor-like kinase 6"/>
    <property type="match status" value="1"/>
</dbReference>
<dbReference type="InterPro" id="IPR018289">
    <property type="entry name" value="MULE_transposase_dom"/>
</dbReference>
<evidence type="ECO:0000256" key="16">
    <source>
        <dbReference type="SAM" id="MobiDB-lite"/>
    </source>
</evidence>
<gene>
    <name evidence="22" type="ORF">ISN45_At03g035090</name>
</gene>
<dbReference type="InterPro" id="IPR001878">
    <property type="entry name" value="Znf_CCHC"/>
</dbReference>
<keyword evidence="5" id="KW-0808">Transferase</keyword>
<dbReference type="Pfam" id="PF22936">
    <property type="entry name" value="Pol_BBD"/>
    <property type="match status" value="1"/>
</dbReference>
<keyword evidence="15" id="KW-0479">Metal-binding</keyword>
<dbReference type="Pfam" id="PF13976">
    <property type="entry name" value="gag_pre-integrs"/>
    <property type="match status" value="1"/>
</dbReference>
<dbReference type="InterPro" id="IPR000719">
    <property type="entry name" value="Prot_kinase_dom"/>
</dbReference>
<dbReference type="Pfam" id="PF13855">
    <property type="entry name" value="LRR_8"/>
    <property type="match status" value="1"/>
</dbReference>
<dbReference type="PROSITE" id="PS50158">
    <property type="entry name" value="ZF_CCHC"/>
    <property type="match status" value="1"/>
</dbReference>
<evidence type="ECO:0000256" key="8">
    <source>
        <dbReference type="ARBA" id="ARBA00022737"/>
    </source>
</evidence>
<dbReference type="PROSITE" id="PS50878">
    <property type="entry name" value="RT_POL"/>
    <property type="match status" value="1"/>
</dbReference>
<dbReference type="InterPro" id="IPR046959">
    <property type="entry name" value="PRK1-6/SRF4-like"/>
</dbReference>
<dbReference type="InterPro" id="IPR013210">
    <property type="entry name" value="LRR_N_plant-typ"/>
</dbReference>
<feature type="chain" id="PRO_5035833988" evidence="18">
    <location>
        <begin position="20"/>
        <end position="2805"/>
    </location>
</feature>
<evidence type="ECO:0000256" key="14">
    <source>
        <dbReference type="ARBA" id="ARBA00023170"/>
    </source>
</evidence>
<accession>A0A8T2EX27</accession>
<evidence type="ECO:0000256" key="2">
    <source>
        <dbReference type="ARBA" id="ARBA00008684"/>
    </source>
</evidence>
<evidence type="ECO:0000256" key="5">
    <source>
        <dbReference type="ARBA" id="ARBA00022679"/>
    </source>
</evidence>
<keyword evidence="7 18" id="KW-0732">Signal</keyword>
<dbReference type="PANTHER" id="PTHR48007:SF29">
    <property type="entry name" value="POLLEN RECEPTOR-LIKE KINASE 3"/>
    <property type="match status" value="1"/>
</dbReference>
<dbReference type="PROSITE" id="PS50011">
    <property type="entry name" value="PROTEIN_KINASE_DOM"/>
    <property type="match status" value="1"/>
</dbReference>
<dbReference type="InterPro" id="IPR013103">
    <property type="entry name" value="RVT_2"/>
</dbReference>
<dbReference type="GO" id="GO:0016020">
    <property type="term" value="C:membrane"/>
    <property type="evidence" value="ECO:0007669"/>
    <property type="project" value="UniProtKB-SubCell"/>
</dbReference>
<evidence type="ECO:0000256" key="7">
    <source>
        <dbReference type="ARBA" id="ARBA00022729"/>
    </source>
</evidence>
<dbReference type="GO" id="GO:0008270">
    <property type="term" value="F:zinc ion binding"/>
    <property type="evidence" value="ECO:0007669"/>
    <property type="project" value="UniProtKB-KW"/>
</dbReference>
<keyword evidence="14" id="KW-0675">Receptor</keyword>
<keyword evidence="23" id="KW-1185">Reference proteome</keyword>
<keyword evidence="13 17" id="KW-0472">Membrane</keyword>
<name>A0A8T2EX27_9BRAS</name>
<evidence type="ECO:0000256" key="12">
    <source>
        <dbReference type="ARBA" id="ARBA00022989"/>
    </source>
</evidence>
<dbReference type="InterPro" id="IPR025724">
    <property type="entry name" value="GAG-pre-integrase_dom"/>
</dbReference>